<dbReference type="EMBL" id="JACRSY010000063">
    <property type="protein sequence ID" value="MBC8581599.1"/>
    <property type="molecule type" value="Genomic_DNA"/>
</dbReference>
<dbReference type="Pfam" id="PF05135">
    <property type="entry name" value="Phage_connect_1"/>
    <property type="match status" value="1"/>
</dbReference>
<organism evidence="1 2">
    <name type="scientific">Zhenhengia yiwuensis</name>
    <dbReference type="NCBI Taxonomy" id="2763666"/>
    <lineage>
        <taxon>Bacteria</taxon>
        <taxon>Bacillati</taxon>
        <taxon>Bacillota</taxon>
        <taxon>Clostridia</taxon>
        <taxon>Lachnospirales</taxon>
        <taxon>Lachnospiraceae</taxon>
        <taxon>Zhenhengia</taxon>
    </lineage>
</organism>
<dbReference type="Gene3D" id="1.10.246.150">
    <property type="match status" value="1"/>
</dbReference>
<dbReference type="InterPro" id="IPR053746">
    <property type="entry name" value="Viral_HT_Connector_Assembly"/>
</dbReference>
<dbReference type="Proteomes" id="UP000655830">
    <property type="component" value="Unassembled WGS sequence"/>
</dbReference>
<name>A0A926EJK6_9FIRM</name>
<evidence type="ECO:0000313" key="2">
    <source>
        <dbReference type="Proteomes" id="UP000655830"/>
    </source>
</evidence>
<evidence type="ECO:0000313" key="1">
    <source>
        <dbReference type="EMBL" id="MBC8581599.1"/>
    </source>
</evidence>
<dbReference type="RefSeq" id="WP_249334602.1">
    <property type="nucleotide sequence ID" value="NZ_JACRSY010000063.1"/>
</dbReference>
<dbReference type="InterPro" id="IPR021146">
    <property type="entry name" value="Phage_gp6-like_head-tail"/>
</dbReference>
<protein>
    <submittedName>
        <fullName evidence="1">Phage head-tail connector protein</fullName>
    </submittedName>
</protein>
<accession>A0A926EJK6</accession>
<reference evidence="1" key="1">
    <citation type="submission" date="2020-08" db="EMBL/GenBank/DDBJ databases">
        <title>Genome public.</title>
        <authorList>
            <person name="Liu C."/>
            <person name="Sun Q."/>
        </authorList>
    </citation>
    <scope>NUCLEOTIDE SEQUENCE</scope>
    <source>
        <strain evidence="1">NSJ-12</strain>
    </source>
</reference>
<dbReference type="AlphaFoldDB" id="A0A926EJK6"/>
<sequence length="118" mass="13683">MLEEVKTLLGISEDDRSKDDIITFIIKRVEKRVCSYCNVKSVPKGLEETVLFMVVDTYRSTQYGQEKVDSEMKGMSEGDVSWSYQTASQIAIEKIKNPSLIEDYRSELNSYRKVRWPT</sequence>
<comment type="caution">
    <text evidence="1">The sequence shown here is derived from an EMBL/GenBank/DDBJ whole genome shotgun (WGS) entry which is preliminary data.</text>
</comment>
<gene>
    <name evidence="1" type="ORF">H8718_19115</name>
</gene>
<keyword evidence="2" id="KW-1185">Reference proteome</keyword>
<proteinExistence type="predicted"/>